<reference evidence="2 3" key="1">
    <citation type="submission" date="2020-08" db="EMBL/GenBank/DDBJ databases">
        <title>Sequencing the genomes of 1000 actinobacteria strains.</title>
        <authorList>
            <person name="Klenk H.-P."/>
        </authorList>
    </citation>
    <scope>NUCLEOTIDE SEQUENCE [LARGE SCALE GENOMIC DNA]</scope>
    <source>
        <strain evidence="2 3">DSM 41654</strain>
    </source>
</reference>
<evidence type="ECO:0000256" key="1">
    <source>
        <dbReference type="SAM" id="MobiDB-lite"/>
    </source>
</evidence>
<protein>
    <submittedName>
        <fullName evidence="2">Uncharacterized protein</fullName>
    </submittedName>
</protein>
<dbReference type="RefSeq" id="WP_184947177.1">
    <property type="nucleotide sequence ID" value="NZ_JACHJV010000004.1"/>
</dbReference>
<feature type="region of interest" description="Disordered" evidence="1">
    <location>
        <begin position="1"/>
        <end position="80"/>
    </location>
</feature>
<dbReference type="AlphaFoldDB" id="A0A7W7RBZ6"/>
<accession>A0A7W7RBZ6</accession>
<comment type="caution">
    <text evidence="2">The sequence shown here is derived from an EMBL/GenBank/DDBJ whole genome shotgun (WGS) entry which is preliminary data.</text>
</comment>
<dbReference type="EMBL" id="JACHJV010000004">
    <property type="protein sequence ID" value="MBB4929119.1"/>
    <property type="molecule type" value="Genomic_DNA"/>
</dbReference>
<organism evidence="2 3">
    <name type="scientific">Kitasatospora kifunensis</name>
    <name type="common">Streptomyces kifunensis</name>
    <dbReference type="NCBI Taxonomy" id="58351"/>
    <lineage>
        <taxon>Bacteria</taxon>
        <taxon>Bacillati</taxon>
        <taxon>Actinomycetota</taxon>
        <taxon>Actinomycetes</taxon>
        <taxon>Kitasatosporales</taxon>
        <taxon>Streptomycetaceae</taxon>
        <taxon>Kitasatospora</taxon>
    </lineage>
</organism>
<gene>
    <name evidence="2" type="ORF">FHR34_008218</name>
</gene>
<evidence type="ECO:0000313" key="2">
    <source>
        <dbReference type="EMBL" id="MBB4929119.1"/>
    </source>
</evidence>
<dbReference type="Proteomes" id="UP000540506">
    <property type="component" value="Unassembled WGS sequence"/>
</dbReference>
<evidence type="ECO:0000313" key="3">
    <source>
        <dbReference type="Proteomes" id="UP000540506"/>
    </source>
</evidence>
<name>A0A7W7RBZ6_KITKI</name>
<sequence length="80" mass="8897">MTATPARGTPPLTRTELARRHNVQPSTVTRALDKAANAYAADSSKPKPPEPLNPDSAHPVYDPDQFDAWWPTRSRPGRRH</sequence>
<keyword evidence="3" id="KW-1185">Reference proteome</keyword>
<proteinExistence type="predicted"/>